<dbReference type="PANTHER" id="PTHR43162">
    <property type="match status" value="1"/>
</dbReference>
<dbReference type="Gene3D" id="3.40.50.720">
    <property type="entry name" value="NAD(P)-binding Rossmann-like Domain"/>
    <property type="match status" value="1"/>
</dbReference>
<dbReference type="Pfam" id="PF13460">
    <property type="entry name" value="NAD_binding_10"/>
    <property type="match status" value="1"/>
</dbReference>
<dbReference type="PANTHER" id="PTHR43162:SF1">
    <property type="entry name" value="PRESTALK A DIFFERENTIATION PROTEIN A"/>
    <property type="match status" value="1"/>
</dbReference>
<reference evidence="2 3" key="1">
    <citation type="submission" date="2023-08" db="EMBL/GenBank/DDBJ databases">
        <title>Black Yeasts Isolated from many extreme environments.</title>
        <authorList>
            <person name="Coleine C."/>
            <person name="Stajich J.E."/>
            <person name="Selbmann L."/>
        </authorList>
    </citation>
    <scope>NUCLEOTIDE SEQUENCE [LARGE SCALE GENOMIC DNA]</scope>
    <source>
        <strain evidence="2 3">CCFEE 5935</strain>
    </source>
</reference>
<sequence>MPLQITVLPASTQAGRETIRSLLAEGEPPLIQAVYRDVSKAPSEFTSHADFKAVKGDVSSGTGLDFSTSDAVFYIPPPTYDGTDSSEFGRNAANNVKAALETASGVKRIVLLSAMGAQNDKGVGILSINHVTDETLKTSAAEVVVVKPGFFMETWVSALDTAKADTPYFDSYITPDDHEIAVVSLDDIGKVCAQQLLDTGNSLPSSPYSVNLRGPRDYSALDVQSALQEVTGKKVKINAIKPDQLPAFFGQHVPAQYADELAEMTAACLPGGLIAKEMVQEEGVARGQIELVEVLRKAAESDLGRERSGAF</sequence>
<evidence type="ECO:0000313" key="2">
    <source>
        <dbReference type="EMBL" id="KAK5166834.1"/>
    </source>
</evidence>
<dbReference type="InterPro" id="IPR036291">
    <property type="entry name" value="NAD(P)-bd_dom_sf"/>
</dbReference>
<dbReference type="SUPFAM" id="SSF51735">
    <property type="entry name" value="NAD(P)-binding Rossmann-fold domains"/>
    <property type="match status" value="1"/>
</dbReference>
<dbReference type="AlphaFoldDB" id="A0AAV9P2E8"/>
<dbReference type="EMBL" id="JAVRRT010000012">
    <property type="protein sequence ID" value="KAK5166834.1"/>
    <property type="molecule type" value="Genomic_DNA"/>
</dbReference>
<dbReference type="InterPro" id="IPR016040">
    <property type="entry name" value="NAD(P)-bd_dom"/>
</dbReference>
<dbReference type="InterPro" id="IPR051604">
    <property type="entry name" value="Ergot_Alk_Oxidoreductase"/>
</dbReference>
<dbReference type="GeneID" id="89928899"/>
<dbReference type="RefSeq" id="XP_064656642.1">
    <property type="nucleotide sequence ID" value="XM_064804800.1"/>
</dbReference>
<dbReference type="Gene3D" id="3.90.25.10">
    <property type="entry name" value="UDP-galactose 4-epimerase, domain 1"/>
    <property type="match status" value="1"/>
</dbReference>
<feature type="domain" description="NAD(P)-binding" evidence="1">
    <location>
        <begin position="10"/>
        <end position="176"/>
    </location>
</feature>
<accession>A0AAV9P2E8</accession>
<dbReference type="Proteomes" id="UP001337655">
    <property type="component" value="Unassembled WGS sequence"/>
</dbReference>
<proteinExistence type="predicted"/>
<keyword evidence="3" id="KW-1185">Reference proteome</keyword>
<organism evidence="2 3">
    <name type="scientific">Saxophila tyrrhenica</name>
    <dbReference type="NCBI Taxonomy" id="1690608"/>
    <lineage>
        <taxon>Eukaryota</taxon>
        <taxon>Fungi</taxon>
        <taxon>Dikarya</taxon>
        <taxon>Ascomycota</taxon>
        <taxon>Pezizomycotina</taxon>
        <taxon>Dothideomycetes</taxon>
        <taxon>Dothideomycetidae</taxon>
        <taxon>Mycosphaerellales</taxon>
        <taxon>Extremaceae</taxon>
        <taxon>Saxophila</taxon>
    </lineage>
</organism>
<name>A0AAV9P2E8_9PEZI</name>
<protein>
    <recommendedName>
        <fullName evidence="1">NAD(P)-binding domain-containing protein</fullName>
    </recommendedName>
</protein>
<evidence type="ECO:0000259" key="1">
    <source>
        <dbReference type="Pfam" id="PF13460"/>
    </source>
</evidence>
<comment type="caution">
    <text evidence="2">The sequence shown here is derived from an EMBL/GenBank/DDBJ whole genome shotgun (WGS) entry which is preliminary data.</text>
</comment>
<evidence type="ECO:0000313" key="3">
    <source>
        <dbReference type="Proteomes" id="UP001337655"/>
    </source>
</evidence>
<gene>
    <name evidence="2" type="ORF">LTR77_007563</name>
</gene>